<feature type="non-terminal residue" evidence="2">
    <location>
        <position position="1"/>
    </location>
</feature>
<keyword evidence="3" id="KW-1185">Reference proteome</keyword>
<evidence type="ECO:0000313" key="3">
    <source>
        <dbReference type="Proteomes" id="UP000265520"/>
    </source>
</evidence>
<accession>A0A392UJ99</accession>
<feature type="non-terminal residue" evidence="2">
    <location>
        <position position="57"/>
    </location>
</feature>
<reference evidence="2 3" key="1">
    <citation type="journal article" date="2018" name="Front. Plant Sci.">
        <title>Red Clover (Trifolium pratense) and Zigzag Clover (T. medium) - A Picture of Genomic Similarities and Differences.</title>
        <authorList>
            <person name="Dluhosova J."/>
            <person name="Istvanek J."/>
            <person name="Nedelnik J."/>
            <person name="Repkova J."/>
        </authorList>
    </citation>
    <scope>NUCLEOTIDE SEQUENCE [LARGE SCALE GENOMIC DNA]</scope>
    <source>
        <strain evidence="3">cv. 10/8</strain>
        <tissue evidence="2">Leaf</tissue>
    </source>
</reference>
<dbReference type="Proteomes" id="UP000265520">
    <property type="component" value="Unassembled WGS sequence"/>
</dbReference>
<organism evidence="2 3">
    <name type="scientific">Trifolium medium</name>
    <dbReference type="NCBI Taxonomy" id="97028"/>
    <lineage>
        <taxon>Eukaryota</taxon>
        <taxon>Viridiplantae</taxon>
        <taxon>Streptophyta</taxon>
        <taxon>Embryophyta</taxon>
        <taxon>Tracheophyta</taxon>
        <taxon>Spermatophyta</taxon>
        <taxon>Magnoliopsida</taxon>
        <taxon>eudicotyledons</taxon>
        <taxon>Gunneridae</taxon>
        <taxon>Pentapetalae</taxon>
        <taxon>rosids</taxon>
        <taxon>fabids</taxon>
        <taxon>Fabales</taxon>
        <taxon>Fabaceae</taxon>
        <taxon>Papilionoideae</taxon>
        <taxon>50 kb inversion clade</taxon>
        <taxon>NPAAA clade</taxon>
        <taxon>Hologalegina</taxon>
        <taxon>IRL clade</taxon>
        <taxon>Trifolieae</taxon>
        <taxon>Trifolium</taxon>
    </lineage>
</organism>
<dbReference type="EMBL" id="LXQA010840852">
    <property type="protein sequence ID" value="MCI73542.1"/>
    <property type="molecule type" value="Genomic_DNA"/>
</dbReference>
<protein>
    <submittedName>
        <fullName evidence="2">Uncharacterized protein</fullName>
    </submittedName>
</protein>
<evidence type="ECO:0000313" key="2">
    <source>
        <dbReference type="EMBL" id="MCI73542.1"/>
    </source>
</evidence>
<comment type="caution">
    <text evidence="2">The sequence shown here is derived from an EMBL/GenBank/DDBJ whole genome shotgun (WGS) entry which is preliminary data.</text>
</comment>
<name>A0A392UJ99_9FABA</name>
<proteinExistence type="predicted"/>
<evidence type="ECO:0000256" key="1">
    <source>
        <dbReference type="SAM" id="MobiDB-lite"/>
    </source>
</evidence>
<sequence length="57" mass="6603">KVVVHRKNDSDHHEPDDAHRADRSFPVYVHRVSVAVPHVAEKRLVDRELMLQACEAH</sequence>
<feature type="region of interest" description="Disordered" evidence="1">
    <location>
        <begin position="1"/>
        <end position="22"/>
    </location>
</feature>
<dbReference type="AlphaFoldDB" id="A0A392UJ99"/>